<feature type="transmembrane region" description="Helical" evidence="7">
    <location>
        <begin position="281"/>
        <end position="307"/>
    </location>
</feature>
<feature type="transmembrane region" description="Helical" evidence="7">
    <location>
        <begin position="134"/>
        <end position="156"/>
    </location>
</feature>
<feature type="transmembrane region" description="Helical" evidence="7">
    <location>
        <begin position="101"/>
        <end position="122"/>
    </location>
</feature>
<dbReference type="Pfam" id="PF19300">
    <property type="entry name" value="BPD_transp_1_N"/>
    <property type="match status" value="1"/>
</dbReference>
<evidence type="ECO:0000313" key="9">
    <source>
        <dbReference type="EMBL" id="MBO1514054.1"/>
    </source>
</evidence>
<comment type="similarity">
    <text evidence="7">Belongs to the binding-protein-dependent transport system permease family.</text>
</comment>
<name>A0ABS3N746_9BACI</name>
<evidence type="ECO:0000256" key="2">
    <source>
        <dbReference type="ARBA" id="ARBA00022448"/>
    </source>
</evidence>
<organism evidence="9 10">
    <name type="scientific">Metabacillus bambusae</name>
    <dbReference type="NCBI Taxonomy" id="2795218"/>
    <lineage>
        <taxon>Bacteria</taxon>
        <taxon>Bacillati</taxon>
        <taxon>Bacillota</taxon>
        <taxon>Bacilli</taxon>
        <taxon>Bacillales</taxon>
        <taxon>Bacillaceae</taxon>
        <taxon>Metabacillus</taxon>
    </lineage>
</organism>
<evidence type="ECO:0000256" key="3">
    <source>
        <dbReference type="ARBA" id="ARBA00022475"/>
    </source>
</evidence>
<dbReference type="CDD" id="cd06261">
    <property type="entry name" value="TM_PBP2"/>
    <property type="match status" value="1"/>
</dbReference>
<accession>A0ABS3N746</accession>
<dbReference type="InterPro" id="IPR045621">
    <property type="entry name" value="BPD_transp_1_N"/>
</dbReference>
<dbReference type="PROSITE" id="PS50928">
    <property type="entry name" value="ABC_TM1"/>
    <property type="match status" value="1"/>
</dbReference>
<keyword evidence="2 7" id="KW-0813">Transport</keyword>
<dbReference type="InterPro" id="IPR000515">
    <property type="entry name" value="MetI-like"/>
</dbReference>
<keyword evidence="4 7" id="KW-0812">Transmembrane</keyword>
<dbReference type="EMBL" id="JAGDEL010000019">
    <property type="protein sequence ID" value="MBO1514054.1"/>
    <property type="molecule type" value="Genomic_DNA"/>
</dbReference>
<dbReference type="PANTHER" id="PTHR43163:SF6">
    <property type="entry name" value="DIPEPTIDE TRANSPORT SYSTEM PERMEASE PROTEIN DPPB-RELATED"/>
    <property type="match status" value="1"/>
</dbReference>
<evidence type="ECO:0000256" key="7">
    <source>
        <dbReference type="RuleBase" id="RU363032"/>
    </source>
</evidence>
<evidence type="ECO:0000256" key="5">
    <source>
        <dbReference type="ARBA" id="ARBA00022989"/>
    </source>
</evidence>
<feature type="domain" description="ABC transmembrane type-1" evidence="8">
    <location>
        <begin position="95"/>
        <end position="300"/>
    </location>
</feature>
<keyword evidence="6 7" id="KW-0472">Membrane</keyword>
<keyword evidence="3" id="KW-1003">Cell membrane</keyword>
<comment type="caution">
    <text evidence="9">The sequence shown here is derived from an EMBL/GenBank/DDBJ whole genome shotgun (WGS) entry which is preliminary data.</text>
</comment>
<proteinExistence type="inferred from homology"/>
<sequence>MTTFIIRRLLQTIVVIFVVTLMVFFIMRTMPGDPVVMYLGPDASKEQIEHYTKEFGLDESLPVQYFRWIGNIAKGEFGESIAYRQDIGPFILERLKVTLTIAIPAFVISVVLGVLLGVIAAIRRGKLVDSIITVMANIGMATPVFWLSILCVYVLSLKLDLLPVQGFTWPSEDLTLSIQKMIMPVSILALGPLAQFARQTRSAMLEVIRQDFIRTGRSKGLKEKTVIYKHALRNAMIPIITLMGMSLGHMIGGSVLIEQVYVIPGMGDMLITSILNKDYQLVQSAVFVIASGVSLCNLLVDIAYGLIDPRIRIS</sequence>
<evidence type="ECO:0000259" key="8">
    <source>
        <dbReference type="PROSITE" id="PS50928"/>
    </source>
</evidence>
<feature type="transmembrane region" description="Helical" evidence="7">
    <location>
        <begin position="239"/>
        <end position="261"/>
    </location>
</feature>
<evidence type="ECO:0000256" key="1">
    <source>
        <dbReference type="ARBA" id="ARBA00004651"/>
    </source>
</evidence>
<gene>
    <name evidence="9" type="ORF">I7822_20745</name>
</gene>
<feature type="transmembrane region" description="Helical" evidence="7">
    <location>
        <begin position="176"/>
        <end position="194"/>
    </location>
</feature>
<evidence type="ECO:0000313" key="10">
    <source>
        <dbReference type="Proteomes" id="UP000663981"/>
    </source>
</evidence>
<keyword evidence="5 7" id="KW-1133">Transmembrane helix</keyword>
<evidence type="ECO:0000256" key="4">
    <source>
        <dbReference type="ARBA" id="ARBA00022692"/>
    </source>
</evidence>
<dbReference type="RefSeq" id="WP_207980981.1">
    <property type="nucleotide sequence ID" value="NZ_JAGDEL010000019.1"/>
</dbReference>
<dbReference type="PANTHER" id="PTHR43163">
    <property type="entry name" value="DIPEPTIDE TRANSPORT SYSTEM PERMEASE PROTEIN DPPB-RELATED"/>
    <property type="match status" value="1"/>
</dbReference>
<keyword evidence="10" id="KW-1185">Reference proteome</keyword>
<dbReference type="Proteomes" id="UP000663981">
    <property type="component" value="Unassembled WGS sequence"/>
</dbReference>
<comment type="subcellular location">
    <subcellularLocation>
        <location evidence="1 7">Cell membrane</location>
        <topology evidence="1 7">Multi-pass membrane protein</topology>
    </subcellularLocation>
</comment>
<feature type="transmembrane region" description="Helical" evidence="7">
    <location>
        <begin position="9"/>
        <end position="27"/>
    </location>
</feature>
<dbReference type="SUPFAM" id="SSF161098">
    <property type="entry name" value="MetI-like"/>
    <property type="match status" value="1"/>
</dbReference>
<dbReference type="InterPro" id="IPR035906">
    <property type="entry name" value="MetI-like_sf"/>
</dbReference>
<dbReference type="Gene3D" id="1.10.3720.10">
    <property type="entry name" value="MetI-like"/>
    <property type="match status" value="1"/>
</dbReference>
<reference evidence="9 10" key="1">
    <citation type="submission" date="2021-03" db="EMBL/GenBank/DDBJ databases">
        <title>Whole genome sequence of Metabacillus bambusae BG109.</title>
        <authorList>
            <person name="Jeong J.W."/>
        </authorList>
    </citation>
    <scope>NUCLEOTIDE SEQUENCE [LARGE SCALE GENOMIC DNA]</scope>
    <source>
        <strain evidence="9 10">BG109</strain>
    </source>
</reference>
<evidence type="ECO:0000256" key="6">
    <source>
        <dbReference type="ARBA" id="ARBA00023136"/>
    </source>
</evidence>
<protein>
    <submittedName>
        <fullName evidence="9">ABC transporter permease</fullName>
    </submittedName>
</protein>
<dbReference type="Pfam" id="PF00528">
    <property type="entry name" value="BPD_transp_1"/>
    <property type="match status" value="1"/>
</dbReference>